<reference evidence="2" key="1">
    <citation type="submission" date="2021-11" db="EMBL/GenBank/DDBJ databases">
        <authorList>
            <person name="Bulgarelli D."/>
        </authorList>
    </citation>
    <scope>NUCLEOTIDE SEQUENCE</scope>
    <source>
        <strain evidence="2">Bi133</strain>
    </source>
</reference>
<dbReference type="Proteomes" id="UP000789326">
    <property type="component" value="Unassembled WGS sequence"/>
</dbReference>
<evidence type="ECO:0000256" key="1">
    <source>
        <dbReference type="SAM" id="Coils"/>
    </source>
</evidence>
<dbReference type="RefSeq" id="WP_230300411.1">
    <property type="nucleotide sequence ID" value="NZ_CAKKMG010000002.1"/>
</dbReference>
<sequence>MGKHHDRDFKIYAARLVLEEGRKPRELAEELNISTPTLRNWVNIYKETNEEGQADSSIGFSGLSLKEEKDKIIKDLQEENEILKKAMHIFTKQPK</sequence>
<evidence type="ECO:0000313" key="2">
    <source>
        <dbReference type="EMBL" id="CAH0133513.1"/>
    </source>
</evidence>
<accession>A0A9W4PB79</accession>
<dbReference type="GO" id="GO:0004803">
    <property type="term" value="F:transposase activity"/>
    <property type="evidence" value="ECO:0007669"/>
    <property type="project" value="InterPro"/>
</dbReference>
<protein>
    <recommendedName>
        <fullName evidence="4">Transposase</fullName>
    </recommendedName>
</protein>
<dbReference type="SUPFAM" id="SSF46689">
    <property type="entry name" value="Homeodomain-like"/>
    <property type="match status" value="1"/>
</dbReference>
<dbReference type="GO" id="GO:0006313">
    <property type="term" value="P:DNA transposition"/>
    <property type="evidence" value="ECO:0007669"/>
    <property type="project" value="InterPro"/>
</dbReference>
<dbReference type="GO" id="GO:0003677">
    <property type="term" value="F:DNA binding"/>
    <property type="evidence" value="ECO:0007669"/>
    <property type="project" value="InterPro"/>
</dbReference>
<dbReference type="InterPro" id="IPR002514">
    <property type="entry name" value="Transposase_8"/>
</dbReference>
<organism evidence="2 3">
    <name type="scientific">Peribacillus simplex</name>
    <dbReference type="NCBI Taxonomy" id="1478"/>
    <lineage>
        <taxon>Bacteria</taxon>
        <taxon>Bacillati</taxon>
        <taxon>Bacillota</taxon>
        <taxon>Bacilli</taxon>
        <taxon>Bacillales</taxon>
        <taxon>Bacillaceae</taxon>
        <taxon>Peribacillus</taxon>
    </lineage>
</organism>
<dbReference type="Pfam" id="PF01527">
    <property type="entry name" value="HTH_Tnp_1"/>
    <property type="match status" value="1"/>
</dbReference>
<dbReference type="AlphaFoldDB" id="A0A9W4PB79"/>
<evidence type="ECO:0000313" key="3">
    <source>
        <dbReference type="Proteomes" id="UP000789326"/>
    </source>
</evidence>
<gene>
    <name evidence="2" type="ORF">SRABI133_00293</name>
</gene>
<evidence type="ECO:0008006" key="4">
    <source>
        <dbReference type="Google" id="ProtNLM"/>
    </source>
</evidence>
<dbReference type="InterPro" id="IPR009057">
    <property type="entry name" value="Homeodomain-like_sf"/>
</dbReference>
<dbReference type="Gene3D" id="1.10.10.60">
    <property type="entry name" value="Homeodomain-like"/>
    <property type="match status" value="1"/>
</dbReference>
<feature type="coiled-coil region" evidence="1">
    <location>
        <begin position="66"/>
        <end position="93"/>
    </location>
</feature>
<dbReference type="EMBL" id="CAKKMG010000002">
    <property type="protein sequence ID" value="CAH0133513.1"/>
    <property type="molecule type" value="Genomic_DNA"/>
</dbReference>
<comment type="caution">
    <text evidence="2">The sequence shown here is derived from an EMBL/GenBank/DDBJ whole genome shotgun (WGS) entry which is preliminary data.</text>
</comment>
<name>A0A9W4PB79_9BACI</name>
<keyword evidence="1" id="KW-0175">Coiled coil</keyword>
<proteinExistence type="predicted"/>